<dbReference type="RefSeq" id="WP_115478342.1">
    <property type="nucleotide sequence ID" value="NZ_QRBF01000004.1"/>
</dbReference>
<name>A0A370X4F3_9GAMM</name>
<accession>A0A370X4F3</accession>
<organism evidence="3 4">
    <name type="scientific">Dyella psychrodurans</name>
    <dbReference type="NCBI Taxonomy" id="1927960"/>
    <lineage>
        <taxon>Bacteria</taxon>
        <taxon>Pseudomonadati</taxon>
        <taxon>Pseudomonadota</taxon>
        <taxon>Gammaproteobacteria</taxon>
        <taxon>Lysobacterales</taxon>
        <taxon>Rhodanobacteraceae</taxon>
        <taxon>Dyella</taxon>
    </lineage>
</organism>
<gene>
    <name evidence="3" type="ORF">DWU99_12220</name>
</gene>
<dbReference type="SUPFAM" id="SSF52540">
    <property type="entry name" value="P-loop containing nucleoside triphosphate hydrolases"/>
    <property type="match status" value="1"/>
</dbReference>
<evidence type="ECO:0000256" key="1">
    <source>
        <dbReference type="ARBA" id="ARBA00022679"/>
    </source>
</evidence>
<comment type="caution">
    <text evidence="3">The sequence shown here is derived from an EMBL/GenBank/DDBJ whole genome shotgun (WGS) entry which is preliminary data.</text>
</comment>
<protein>
    <submittedName>
        <fullName evidence="3">Sulfotransferase family protein</fullName>
    </submittedName>
</protein>
<dbReference type="GO" id="GO:0008476">
    <property type="term" value="F:protein-tyrosine sulfotransferase activity"/>
    <property type="evidence" value="ECO:0007669"/>
    <property type="project" value="InterPro"/>
</dbReference>
<keyword evidence="2" id="KW-0802">TPR repeat</keyword>
<proteinExistence type="predicted"/>
<dbReference type="Proteomes" id="UP000255334">
    <property type="component" value="Unassembled WGS sequence"/>
</dbReference>
<dbReference type="EMBL" id="QRBF01000004">
    <property type="protein sequence ID" value="RDS83303.1"/>
    <property type="molecule type" value="Genomic_DNA"/>
</dbReference>
<dbReference type="Pfam" id="PF13469">
    <property type="entry name" value="Sulfotransfer_3"/>
    <property type="match status" value="1"/>
</dbReference>
<dbReference type="Pfam" id="PF14559">
    <property type="entry name" value="TPR_19"/>
    <property type="match status" value="1"/>
</dbReference>
<feature type="repeat" description="TPR" evidence="2">
    <location>
        <begin position="113"/>
        <end position="146"/>
    </location>
</feature>
<dbReference type="SUPFAM" id="SSF48452">
    <property type="entry name" value="TPR-like"/>
    <property type="match status" value="1"/>
</dbReference>
<dbReference type="InterPro" id="IPR026634">
    <property type="entry name" value="TPST-like"/>
</dbReference>
<evidence type="ECO:0000313" key="3">
    <source>
        <dbReference type="EMBL" id="RDS83303.1"/>
    </source>
</evidence>
<dbReference type="PANTHER" id="PTHR12788">
    <property type="entry name" value="PROTEIN-TYROSINE SULFOTRANSFERASE 2"/>
    <property type="match status" value="1"/>
</dbReference>
<reference evidence="3 4" key="1">
    <citation type="submission" date="2018-07" db="EMBL/GenBank/DDBJ databases">
        <title>Dyella monticola sp. nov. and Dyella psychrodurans sp. nov. isolated from monsoon evergreen broad-leaved forest soil of Dinghu Mountain, China.</title>
        <authorList>
            <person name="Gao Z."/>
            <person name="Qiu L."/>
        </authorList>
    </citation>
    <scope>NUCLEOTIDE SEQUENCE [LARGE SCALE GENOMIC DNA]</scope>
    <source>
        <strain evidence="3 4">4MSK11</strain>
    </source>
</reference>
<sequence>MPPPPTLSPAAQTWLGEAAKALSQGQPDLAKQPLKRVLTEAPGLANAQFLYGIACQMLGDSNTAAEYMRKAAKQRPDDPNILTNLGGALYDSGATEEAFVHLRRATKLAPAQPSIWFNLGKALKLEWQLDEATDALKRALTLDERHITARITLADIFTIRGNIRDAVTEYRKVLALQPNEALAWHGLANLKTEPLSMADAQQIRQVLENRQLSPDSRALLGFSLYKALEDQRDYAGAFEALRNANAVKRQIDPWNAAAAREHANAIAAAFDMPLPAPVDPALGHEVIFIASLPRSGSTLVEHILASHPLVEGANEINDLSNVLDEESSRRGKNFPHWVSDATVEDWARLGKSYLDRTARWRAKRTYSTDKGLQNWQWVGAIRAMLPGAKIIDCHRDPVETCFACYRQLFSEGTLFSYDLQDLAGYYNDYRRLSDFWQAKHPGKVFDLAYEKLVQEPETQIRQLLAFCQLPFDAACLSPHQTQRDVHSTASAAQVRQPIRGDTARSTHYRDFLAPLIQYLDH</sequence>
<dbReference type="Pfam" id="PF13414">
    <property type="entry name" value="TPR_11"/>
    <property type="match status" value="1"/>
</dbReference>
<keyword evidence="4" id="KW-1185">Reference proteome</keyword>
<evidence type="ECO:0000256" key="2">
    <source>
        <dbReference type="PROSITE-ProRule" id="PRU00339"/>
    </source>
</evidence>
<feature type="repeat" description="TPR" evidence="2">
    <location>
        <begin position="79"/>
        <end position="112"/>
    </location>
</feature>
<dbReference type="InterPro" id="IPR019734">
    <property type="entry name" value="TPR_rpt"/>
</dbReference>
<feature type="repeat" description="TPR" evidence="2">
    <location>
        <begin position="147"/>
        <end position="180"/>
    </location>
</feature>
<dbReference type="OrthoDB" id="9766687at2"/>
<dbReference type="Gene3D" id="3.40.50.300">
    <property type="entry name" value="P-loop containing nucleotide triphosphate hydrolases"/>
    <property type="match status" value="1"/>
</dbReference>
<keyword evidence="1 3" id="KW-0808">Transferase</keyword>
<dbReference type="SMART" id="SM00028">
    <property type="entry name" value="TPR"/>
    <property type="match status" value="5"/>
</dbReference>
<dbReference type="PANTHER" id="PTHR12788:SF10">
    <property type="entry name" value="PROTEIN-TYROSINE SULFOTRANSFERASE"/>
    <property type="match status" value="1"/>
</dbReference>
<dbReference type="Gene3D" id="1.25.40.10">
    <property type="entry name" value="Tetratricopeptide repeat domain"/>
    <property type="match status" value="2"/>
</dbReference>
<evidence type="ECO:0000313" key="4">
    <source>
        <dbReference type="Proteomes" id="UP000255334"/>
    </source>
</evidence>
<dbReference type="PROSITE" id="PS50005">
    <property type="entry name" value="TPR"/>
    <property type="match status" value="3"/>
</dbReference>
<dbReference type="InterPro" id="IPR027417">
    <property type="entry name" value="P-loop_NTPase"/>
</dbReference>
<dbReference type="InterPro" id="IPR011990">
    <property type="entry name" value="TPR-like_helical_dom_sf"/>
</dbReference>
<dbReference type="AlphaFoldDB" id="A0A370X4F3"/>